<protein>
    <submittedName>
        <fullName evidence="1">Uncharacterized protein</fullName>
    </submittedName>
</protein>
<sequence length="72" mass="8362">MILADLKVAKWYHEEYKGKGRVIFTNTRNYFEAANSYSEANIQVVQRNYAFVLEWFDGPVSDMAILAISTYC</sequence>
<keyword evidence="2" id="KW-1185">Reference proteome</keyword>
<gene>
    <name evidence="1" type="ORF">BJ878DRAFT_497157</name>
</gene>
<name>A0A9P8CH09_9HELO</name>
<dbReference type="EMBL" id="MU253805">
    <property type="protein sequence ID" value="KAG9246417.1"/>
    <property type="molecule type" value="Genomic_DNA"/>
</dbReference>
<comment type="caution">
    <text evidence="1">The sequence shown here is derived from an EMBL/GenBank/DDBJ whole genome shotgun (WGS) entry which is preliminary data.</text>
</comment>
<evidence type="ECO:0000313" key="2">
    <source>
        <dbReference type="Proteomes" id="UP000887226"/>
    </source>
</evidence>
<evidence type="ECO:0000313" key="1">
    <source>
        <dbReference type="EMBL" id="KAG9246417.1"/>
    </source>
</evidence>
<dbReference type="Gene3D" id="3.20.20.80">
    <property type="entry name" value="Glycosidases"/>
    <property type="match status" value="1"/>
</dbReference>
<reference evidence="1" key="1">
    <citation type="journal article" date="2021" name="IMA Fungus">
        <title>Genomic characterization of three marine fungi, including Emericellopsis atlantica sp. nov. with signatures of a generalist lifestyle and marine biomass degradation.</title>
        <authorList>
            <person name="Hagestad O.C."/>
            <person name="Hou L."/>
            <person name="Andersen J.H."/>
            <person name="Hansen E.H."/>
            <person name="Altermark B."/>
            <person name="Li C."/>
            <person name="Kuhnert E."/>
            <person name="Cox R.J."/>
            <person name="Crous P.W."/>
            <person name="Spatafora J.W."/>
            <person name="Lail K."/>
            <person name="Amirebrahimi M."/>
            <person name="Lipzen A."/>
            <person name="Pangilinan J."/>
            <person name="Andreopoulos W."/>
            <person name="Hayes R.D."/>
            <person name="Ng V."/>
            <person name="Grigoriev I.V."/>
            <person name="Jackson S.A."/>
            <person name="Sutton T.D.S."/>
            <person name="Dobson A.D.W."/>
            <person name="Rama T."/>
        </authorList>
    </citation>
    <scope>NUCLEOTIDE SEQUENCE</scope>
    <source>
        <strain evidence="1">TRa3180A</strain>
    </source>
</reference>
<proteinExistence type="predicted"/>
<dbReference type="AlphaFoldDB" id="A0A9P8CH09"/>
<dbReference type="Proteomes" id="UP000887226">
    <property type="component" value="Unassembled WGS sequence"/>
</dbReference>
<organism evidence="1 2">
    <name type="scientific">Calycina marina</name>
    <dbReference type="NCBI Taxonomy" id="1763456"/>
    <lineage>
        <taxon>Eukaryota</taxon>
        <taxon>Fungi</taxon>
        <taxon>Dikarya</taxon>
        <taxon>Ascomycota</taxon>
        <taxon>Pezizomycotina</taxon>
        <taxon>Leotiomycetes</taxon>
        <taxon>Helotiales</taxon>
        <taxon>Pezizellaceae</taxon>
        <taxon>Calycina</taxon>
    </lineage>
</organism>
<accession>A0A9P8CH09</accession>
<dbReference type="OrthoDB" id="65569at2759"/>